<accession>A0ABU1IBX6</accession>
<dbReference type="Gene3D" id="3.40.50.720">
    <property type="entry name" value="NAD(P)-binding Rossmann-like Domain"/>
    <property type="match status" value="1"/>
</dbReference>
<dbReference type="RefSeq" id="WP_309828903.1">
    <property type="nucleotide sequence ID" value="NZ_JAVIZX010000001.1"/>
</dbReference>
<dbReference type="InterPro" id="IPR001509">
    <property type="entry name" value="Epimerase_deHydtase"/>
</dbReference>
<comment type="caution">
    <text evidence="2">The sequence shown here is derived from an EMBL/GenBank/DDBJ whole genome shotgun (WGS) entry which is preliminary data.</text>
</comment>
<dbReference type="InterPro" id="IPR051207">
    <property type="entry name" value="ComplexI_NDUFA9_subunit"/>
</dbReference>
<dbReference type="EMBL" id="JAVIZX010000001">
    <property type="protein sequence ID" value="MDR6214625.1"/>
    <property type="molecule type" value="Genomic_DNA"/>
</dbReference>
<name>A0ABU1IBX6_9BURK</name>
<dbReference type="Proteomes" id="UP001267710">
    <property type="component" value="Unassembled WGS sequence"/>
</dbReference>
<evidence type="ECO:0000313" key="3">
    <source>
        <dbReference type="Proteomes" id="UP001267710"/>
    </source>
</evidence>
<dbReference type="Pfam" id="PF01370">
    <property type="entry name" value="Epimerase"/>
    <property type="match status" value="1"/>
</dbReference>
<protein>
    <submittedName>
        <fullName evidence="2">Uncharacterized protein YbjT (DUF2867 family)</fullName>
    </submittedName>
</protein>
<evidence type="ECO:0000259" key="1">
    <source>
        <dbReference type="Pfam" id="PF01370"/>
    </source>
</evidence>
<evidence type="ECO:0000313" key="2">
    <source>
        <dbReference type="EMBL" id="MDR6214625.1"/>
    </source>
</evidence>
<sequence length="297" mass="30805">MHVLLTGAQGFIGRRIHQALLAAGHTVRCGVSPRSAAGATEAVPTDFARDTTAAAWLPRLAGIDAVVNAVGVLRDTASRPIDAVHRDTPIALFDACAQAGVRRVVQISALGVEHGKTRYAETKRAADAHLLSLQAQGALSAAVVRPSIVFGRGGDSSALFMQLARLPVLSLPRPVLRAQVQPVAVGDLADGIAALLGPHGSVQGTVVFTGPQALPLAAFIASLRRQTGHGPARILALPDWLTQLSARAGDLVPVAPWCTETLALLQQDNVGDAAVLRSLITGEAVHPDHMVAAAWAT</sequence>
<feature type="domain" description="NAD-dependent epimerase/dehydratase" evidence="1">
    <location>
        <begin position="3"/>
        <end position="196"/>
    </location>
</feature>
<dbReference type="InterPro" id="IPR036291">
    <property type="entry name" value="NAD(P)-bd_dom_sf"/>
</dbReference>
<dbReference type="PANTHER" id="PTHR12126:SF11">
    <property type="entry name" value="NADH DEHYDROGENASE [UBIQUINONE] 1 ALPHA SUBCOMPLEX SUBUNIT 9, MITOCHONDRIAL"/>
    <property type="match status" value="1"/>
</dbReference>
<organism evidence="2 3">
    <name type="scientific">Paracidovorax wautersii</name>
    <dbReference type="NCBI Taxonomy" id="1177982"/>
    <lineage>
        <taxon>Bacteria</taxon>
        <taxon>Pseudomonadati</taxon>
        <taxon>Pseudomonadota</taxon>
        <taxon>Betaproteobacteria</taxon>
        <taxon>Burkholderiales</taxon>
        <taxon>Comamonadaceae</taxon>
        <taxon>Paracidovorax</taxon>
    </lineage>
</organism>
<gene>
    <name evidence="2" type="ORF">QE399_002314</name>
</gene>
<dbReference type="PANTHER" id="PTHR12126">
    <property type="entry name" value="NADH-UBIQUINONE OXIDOREDUCTASE 39 KDA SUBUNIT-RELATED"/>
    <property type="match status" value="1"/>
</dbReference>
<proteinExistence type="predicted"/>
<keyword evidence="3" id="KW-1185">Reference proteome</keyword>
<dbReference type="SUPFAM" id="SSF51735">
    <property type="entry name" value="NAD(P)-binding Rossmann-fold domains"/>
    <property type="match status" value="1"/>
</dbReference>
<reference evidence="2 3" key="1">
    <citation type="submission" date="2023-08" db="EMBL/GenBank/DDBJ databases">
        <title>Functional and genomic diversity of the sorghum phyllosphere microbiome.</title>
        <authorList>
            <person name="Shade A."/>
        </authorList>
    </citation>
    <scope>NUCLEOTIDE SEQUENCE [LARGE SCALE GENOMIC DNA]</scope>
    <source>
        <strain evidence="2 3">SORGH_AS_0335</strain>
    </source>
</reference>